<proteinExistence type="predicted"/>
<keyword evidence="4" id="KW-1185">Reference proteome</keyword>
<dbReference type="Gene3D" id="6.10.250.3150">
    <property type="match status" value="1"/>
</dbReference>
<accession>A0A1B1N116</accession>
<feature type="signal peptide" evidence="2">
    <location>
        <begin position="1"/>
        <end position="29"/>
    </location>
</feature>
<sequence length="361" mass="41324">MRLLHRTLKLWISAALLAASIVTPALSLADPGSDETQKILEKSLSVVEIDREITKIEQKQQQIEQSISENTSRLQIQENDIAAAKQRAGERIRAYYMGEQEDWLGALLSVNNFRDFLTVLDYIGLIFERDQEVIGSYQQSYRNLQQNKQQLEQLSADLIKTKADLVAQRERAVALQAEVDRSVESSKDPEKLKQMIEDLGNFWNDVGLTEVRKYFKALDQAMKDFPDFVKQYDGSLATNGLNYTLTIKEEDLNAFLRSKNTLFNNFSFQFEQDQVIAEGQEGDLKLRLEGHYTVTDDPKNAILFHVDKLIFNGLTLPDTTARELEQDFDLGFYPQQMMPFIKATAVELKPQLMTVKLKLAL</sequence>
<evidence type="ECO:0000256" key="1">
    <source>
        <dbReference type="SAM" id="Coils"/>
    </source>
</evidence>
<reference evidence="3 4" key="1">
    <citation type="submission" date="2016-01" db="EMBL/GenBank/DDBJ databases">
        <title>Complete Genome Sequence of Paenibacillus yonginensis DCY84, a novel Plant Growth-Promoting Bacteria with Elicitation of Induced Systemic Resistance.</title>
        <authorList>
            <person name="Kim Y.J."/>
            <person name="Yang D.C."/>
            <person name="Sukweenadhi J."/>
        </authorList>
    </citation>
    <scope>NUCLEOTIDE SEQUENCE [LARGE SCALE GENOMIC DNA]</scope>
    <source>
        <strain evidence="3 4">DCY84</strain>
    </source>
</reference>
<dbReference type="EMBL" id="CP014167">
    <property type="protein sequence ID" value="ANS75130.1"/>
    <property type="molecule type" value="Genomic_DNA"/>
</dbReference>
<keyword evidence="2" id="KW-0732">Signal</keyword>
<keyword evidence="1" id="KW-0175">Coiled coil</keyword>
<dbReference type="AlphaFoldDB" id="A0A1B1N116"/>
<gene>
    <name evidence="3" type="ORF">AWM70_11390</name>
</gene>
<evidence type="ECO:0000313" key="4">
    <source>
        <dbReference type="Proteomes" id="UP000092573"/>
    </source>
</evidence>
<dbReference type="Proteomes" id="UP000092573">
    <property type="component" value="Chromosome"/>
</dbReference>
<protein>
    <submittedName>
        <fullName evidence="3">Uncharacterized protein</fullName>
    </submittedName>
</protein>
<evidence type="ECO:0000256" key="2">
    <source>
        <dbReference type="SAM" id="SignalP"/>
    </source>
</evidence>
<dbReference type="OrthoDB" id="2657928at2"/>
<feature type="coiled-coil region" evidence="1">
    <location>
        <begin position="46"/>
        <end position="87"/>
    </location>
</feature>
<evidence type="ECO:0000313" key="3">
    <source>
        <dbReference type="EMBL" id="ANS75130.1"/>
    </source>
</evidence>
<name>A0A1B1N116_9BACL</name>
<organism evidence="3 4">
    <name type="scientific">Paenibacillus yonginensis</name>
    <dbReference type="NCBI Taxonomy" id="1462996"/>
    <lineage>
        <taxon>Bacteria</taxon>
        <taxon>Bacillati</taxon>
        <taxon>Bacillota</taxon>
        <taxon>Bacilli</taxon>
        <taxon>Bacillales</taxon>
        <taxon>Paenibacillaceae</taxon>
        <taxon>Paenibacillus</taxon>
    </lineage>
</organism>
<feature type="chain" id="PRO_5008527601" evidence="2">
    <location>
        <begin position="30"/>
        <end position="361"/>
    </location>
</feature>
<feature type="coiled-coil region" evidence="1">
    <location>
        <begin position="134"/>
        <end position="171"/>
    </location>
</feature>
<dbReference type="KEGG" id="pyg:AWM70_11390"/>
<dbReference type="STRING" id="1462996.AWM70_11390"/>